<organism evidence="2 3">
    <name type="scientific">Cucumis melo var. makuwa</name>
    <name type="common">Oriental melon</name>
    <dbReference type="NCBI Taxonomy" id="1194695"/>
    <lineage>
        <taxon>Eukaryota</taxon>
        <taxon>Viridiplantae</taxon>
        <taxon>Streptophyta</taxon>
        <taxon>Embryophyta</taxon>
        <taxon>Tracheophyta</taxon>
        <taxon>Spermatophyta</taxon>
        <taxon>Magnoliopsida</taxon>
        <taxon>eudicotyledons</taxon>
        <taxon>Gunneridae</taxon>
        <taxon>Pentapetalae</taxon>
        <taxon>rosids</taxon>
        <taxon>fabids</taxon>
        <taxon>Cucurbitales</taxon>
        <taxon>Cucurbitaceae</taxon>
        <taxon>Benincaseae</taxon>
        <taxon>Cucumis</taxon>
    </lineage>
</organism>
<proteinExistence type="predicted"/>
<dbReference type="Proteomes" id="UP000321393">
    <property type="component" value="Unassembled WGS sequence"/>
</dbReference>
<protein>
    <submittedName>
        <fullName evidence="2">CACTA en-spm transposon protein</fullName>
    </submittedName>
</protein>
<feature type="region of interest" description="Disordered" evidence="1">
    <location>
        <begin position="71"/>
        <end position="102"/>
    </location>
</feature>
<accession>A0A5A7UXC7</accession>
<reference evidence="2 3" key="1">
    <citation type="submission" date="2019-08" db="EMBL/GenBank/DDBJ databases">
        <title>Draft genome sequences of two oriental melons (Cucumis melo L. var makuwa).</title>
        <authorList>
            <person name="Kwon S.-Y."/>
        </authorList>
    </citation>
    <scope>NUCLEOTIDE SEQUENCE [LARGE SCALE GENOMIC DNA]</scope>
    <source>
        <strain evidence="3">cv. SW 3</strain>
        <tissue evidence="2">Leaf</tissue>
    </source>
</reference>
<dbReference type="OrthoDB" id="1921870at2759"/>
<dbReference type="Pfam" id="PF03004">
    <property type="entry name" value="Transposase_24"/>
    <property type="match status" value="1"/>
</dbReference>
<sequence>MSPTFQEQSRTNTTARQKQPYNHSSGSKSFLQRQHKLVEKKEKSVDRVELFQEIHVRVEMFVPQTVEDAHSQPILEGSQPLSGDEICDQVLGRRPGYSKGLG</sequence>
<comment type="caution">
    <text evidence="2">The sequence shown here is derived from an EMBL/GenBank/DDBJ whole genome shotgun (WGS) entry which is preliminary data.</text>
</comment>
<dbReference type="EMBL" id="SSTE01005668">
    <property type="protein sequence ID" value="KAA0060613.1"/>
    <property type="molecule type" value="Genomic_DNA"/>
</dbReference>
<dbReference type="AlphaFoldDB" id="A0A5A7UXC7"/>
<evidence type="ECO:0000313" key="2">
    <source>
        <dbReference type="EMBL" id="KAA0060613.1"/>
    </source>
</evidence>
<gene>
    <name evidence="2" type="ORF">E6C27_scaffold22G004910</name>
</gene>
<dbReference type="InterPro" id="IPR004252">
    <property type="entry name" value="Probable_transposase_24"/>
</dbReference>
<evidence type="ECO:0000256" key="1">
    <source>
        <dbReference type="SAM" id="MobiDB-lite"/>
    </source>
</evidence>
<name>A0A5A7UXC7_CUCMM</name>
<feature type="region of interest" description="Disordered" evidence="1">
    <location>
        <begin position="1"/>
        <end position="33"/>
    </location>
</feature>
<feature type="compositionally biased region" description="Polar residues" evidence="1">
    <location>
        <begin position="1"/>
        <end position="32"/>
    </location>
</feature>
<evidence type="ECO:0000313" key="3">
    <source>
        <dbReference type="Proteomes" id="UP000321393"/>
    </source>
</evidence>